<reference evidence="1" key="1">
    <citation type="submission" date="2018-11" db="EMBL/GenBank/DDBJ databases">
        <authorList>
            <person name="Onetto C."/>
        </authorList>
    </citation>
    <scope>NUCLEOTIDE SEQUENCE [LARGE SCALE GENOMIC DNA]</scope>
</reference>
<evidence type="ECO:0000313" key="2">
    <source>
        <dbReference type="Proteomes" id="UP000326641"/>
    </source>
</evidence>
<comment type="caution">
    <text evidence="1">The sequence shown here is derived from an EMBL/GenBank/DDBJ whole genome shotgun (WGS) entry which is preliminary data.</text>
</comment>
<dbReference type="Proteomes" id="UP000326641">
    <property type="component" value="Unassembled WGS sequence"/>
</dbReference>
<protein>
    <submittedName>
        <fullName evidence="1">Uncharacterized protein</fullName>
    </submittedName>
</protein>
<dbReference type="EMBL" id="UXAT02000053">
    <property type="protein sequence ID" value="VUX47971.1"/>
    <property type="molecule type" value="Genomic_DNA"/>
</dbReference>
<evidence type="ECO:0000313" key="1">
    <source>
        <dbReference type="EMBL" id="VUX47971.1"/>
    </source>
</evidence>
<keyword evidence="2" id="KW-1185">Reference proteome</keyword>
<organism evidence="1 2">
    <name type="scientific">Candidatus Defluviicoccus seviourii</name>
    <dbReference type="NCBI Taxonomy" id="2565273"/>
    <lineage>
        <taxon>Bacteria</taxon>
        <taxon>Pseudomonadati</taxon>
        <taxon>Pseudomonadota</taxon>
        <taxon>Alphaproteobacteria</taxon>
        <taxon>Rhodospirillales</taxon>
        <taxon>Rhodospirillaceae</taxon>
        <taxon>Defluviicoccus</taxon>
    </lineage>
</organism>
<gene>
    <name evidence="1" type="ORF">DF3PA_80131</name>
</gene>
<sequence length="340" mass="36988">MRARLDWSLRLARARGRLRLHFQRLAVVLGALLALPAGAVSGEEGIPTAVELVNASRATACAEEDNVYVKLIGQGVATFRIKARHPVYIETLSADLTAPDFAGCDMSGDPAYAFTPRTVVLHEDAEIKLIGHTFKSFWRPNVVPFRVAERTERGLHLIQVFLKQGAKATEFLVLYPADGYWRLKPLPPPHLGDSAYGSSFLIGPIADEGRPLVAIEDVLFEPATRTFQLAFSSGGRGSLAIAAIRDDVAVLDVTFDPPAGSTPFAALRSMFVAPQVADTAEVRWQPGAGEPFSRVAVMDLRVERAQAVRFGRSVPSRHNTSAPDLAFHAFKILPAVAKER</sequence>
<name>A0A564WI10_9PROT</name>
<proteinExistence type="predicted"/>
<dbReference type="AlphaFoldDB" id="A0A564WI10"/>
<accession>A0A564WI10</accession>